<feature type="domain" description="Glucose/Sorbosone dehydrogenase" evidence="2">
    <location>
        <begin position="116"/>
        <end position="413"/>
    </location>
</feature>
<dbReference type="Pfam" id="PF07995">
    <property type="entry name" value="GSDH"/>
    <property type="match status" value="1"/>
</dbReference>
<dbReference type="SUPFAM" id="SSF50952">
    <property type="entry name" value="Soluble quinoprotein glucose dehydrogenase"/>
    <property type="match status" value="1"/>
</dbReference>
<dbReference type="PROSITE" id="PS51257">
    <property type="entry name" value="PROKAR_LIPOPROTEIN"/>
    <property type="match status" value="1"/>
</dbReference>
<evidence type="ECO:0000256" key="1">
    <source>
        <dbReference type="SAM" id="MobiDB-lite"/>
    </source>
</evidence>
<dbReference type="PANTHER" id="PTHR19328:SF75">
    <property type="entry name" value="ALDOSE SUGAR DEHYDROGENASE YLII"/>
    <property type="match status" value="1"/>
</dbReference>
<dbReference type="PANTHER" id="PTHR19328">
    <property type="entry name" value="HEDGEHOG-INTERACTING PROTEIN"/>
    <property type="match status" value="1"/>
</dbReference>
<accession>A0A170PDP0</accession>
<name>A0A170PDP0_9CHLR</name>
<evidence type="ECO:0000259" key="2">
    <source>
        <dbReference type="Pfam" id="PF07995"/>
    </source>
</evidence>
<feature type="region of interest" description="Disordered" evidence="1">
    <location>
        <begin position="74"/>
        <end position="98"/>
    </location>
</feature>
<reference evidence="3" key="1">
    <citation type="submission" date="2016-01" db="EMBL/GenBank/DDBJ databases">
        <authorList>
            <person name="Mcilroy J.S."/>
            <person name="Karst M S."/>
            <person name="Albertsen M."/>
        </authorList>
    </citation>
    <scope>NUCLEOTIDE SEQUENCE</scope>
    <source>
        <strain evidence="3">Cfx-K</strain>
    </source>
</reference>
<dbReference type="EMBL" id="LN890655">
    <property type="protein sequence ID" value="CUS02127.2"/>
    <property type="molecule type" value="Genomic_DNA"/>
</dbReference>
<gene>
    <name evidence="3" type="ORF">CFX0092_A0246</name>
</gene>
<feature type="compositionally biased region" description="Polar residues" evidence="1">
    <location>
        <begin position="76"/>
        <end position="87"/>
    </location>
</feature>
<dbReference type="InterPro" id="IPR012938">
    <property type="entry name" value="Glc/Sorbosone_DH"/>
</dbReference>
<dbReference type="InterPro" id="IPR011041">
    <property type="entry name" value="Quinoprot_gluc/sorb_DH_b-prop"/>
</dbReference>
<organism evidence="3 4">
    <name type="scientific">Candidatus Promineifilum breve</name>
    <dbReference type="NCBI Taxonomy" id="1806508"/>
    <lineage>
        <taxon>Bacteria</taxon>
        <taxon>Bacillati</taxon>
        <taxon>Chloroflexota</taxon>
        <taxon>Ardenticatenia</taxon>
        <taxon>Candidatus Promineifilales</taxon>
        <taxon>Candidatus Promineifilaceae</taxon>
        <taxon>Candidatus Promineifilum</taxon>
    </lineage>
</organism>
<dbReference type="InterPro" id="IPR011042">
    <property type="entry name" value="6-blade_b-propeller_TolB-like"/>
</dbReference>
<keyword evidence="4" id="KW-1185">Reference proteome</keyword>
<evidence type="ECO:0000313" key="3">
    <source>
        <dbReference type="EMBL" id="CUS02127.2"/>
    </source>
</evidence>
<dbReference type="KEGG" id="pbf:CFX0092_A0246"/>
<proteinExistence type="predicted"/>
<sequence length="459" mass="49101">MSSRSSGRFTIMDAMQKLLLIVVALCGSLLIGCGGGEVEPPAAPETTPVVTSATLPAPAVTLEATNTYIPFVESEPTATPNATPTLEATTVPSPTPQSPVASVALEPVIAQGLLQPTFLTHAFDERLFVTEQVGLIRIIEDGQLLETPFLDITDRVGATASEQGLLGLAFHPDYADEGAANQGQFYVNYTDFNGDTHIARFSVMADDPYRADPDSEVDYLTVDQPYPNHNGGMLAFGPDGYLYAGLGDGGSANDPLGAGQSLTTVLGKILRLDVAAEAEAYAIPADNPFVATAGAQPEIWAYGVRNPWRFSFDRQTGDLFMGDVGQNIWEEVNFQPAASAGGENYGWNIMEATHCFESETCDQTGLTLPIFEYQHDQGCSVTGGYIYRGLLYPEMGGNYFVADYCSGIIWRLFPQGGGWLADVVLDSDLIISSFGEDVNGEVYAISYGNGGIYRITPGQ</sequence>
<protein>
    <submittedName>
        <fullName evidence="3">Glucose/sorbosone dehydrogenase-like protein</fullName>
    </submittedName>
</protein>
<dbReference type="Proteomes" id="UP000215027">
    <property type="component" value="Chromosome I"/>
</dbReference>
<dbReference type="AlphaFoldDB" id="A0A170PDP0"/>
<dbReference type="Gene3D" id="2.120.10.30">
    <property type="entry name" value="TolB, C-terminal domain"/>
    <property type="match status" value="1"/>
</dbReference>
<evidence type="ECO:0000313" key="4">
    <source>
        <dbReference type="Proteomes" id="UP000215027"/>
    </source>
</evidence>
<feature type="compositionally biased region" description="Low complexity" evidence="1">
    <location>
        <begin position="88"/>
        <end position="98"/>
    </location>
</feature>